<protein>
    <submittedName>
        <fullName evidence="10">Exosortase/archaeosortase family protein</fullName>
    </submittedName>
</protein>
<accession>A0AAF0CSC9</accession>
<evidence type="ECO:0000256" key="8">
    <source>
        <dbReference type="SAM" id="Phobius"/>
    </source>
</evidence>
<dbReference type="InterPro" id="IPR014263">
    <property type="entry name" value="Methanolan_biosynth_EpsI"/>
</dbReference>
<evidence type="ECO:0000313" key="10">
    <source>
        <dbReference type="EMBL" id="WED67150.1"/>
    </source>
</evidence>
<name>A0AAF0CSC9_9BACT</name>
<feature type="transmembrane region" description="Helical" evidence="8">
    <location>
        <begin position="21"/>
        <end position="38"/>
    </location>
</feature>
<dbReference type="KEGG" id="slom:PXH66_09830"/>
<evidence type="ECO:0000259" key="9">
    <source>
        <dbReference type="Pfam" id="PF11984"/>
    </source>
</evidence>
<comment type="subcellular location">
    <subcellularLocation>
        <location evidence="1">Cell membrane</location>
        <topology evidence="1">Multi-pass membrane protein</topology>
    </subcellularLocation>
</comment>
<reference evidence="10" key="1">
    <citation type="submission" date="2023-03" db="EMBL/GenBank/DDBJ databases">
        <title>Lomoglobus Profundus gen. nov., sp. nov., a novel member of the phylum Verrucomicrobia, isolated from deep-marine sediment of South China Sea.</title>
        <authorList>
            <person name="Ahmad T."/>
            <person name="Ishaq S.E."/>
            <person name="Wang F."/>
        </authorList>
    </citation>
    <scope>NUCLEOTIDE SEQUENCE</scope>
    <source>
        <strain evidence="10">LMO-M01</strain>
    </source>
</reference>
<keyword evidence="7 8" id="KW-0472">Membrane</keyword>
<feature type="transmembrane region" description="Helical" evidence="8">
    <location>
        <begin position="332"/>
        <end position="350"/>
    </location>
</feature>
<dbReference type="InterPro" id="IPR026392">
    <property type="entry name" value="Exo/Archaeosortase_dom"/>
</dbReference>
<keyword evidence="4 8" id="KW-0812">Transmembrane</keyword>
<keyword evidence="5" id="KW-0378">Hydrolase</keyword>
<evidence type="ECO:0000256" key="6">
    <source>
        <dbReference type="ARBA" id="ARBA00022989"/>
    </source>
</evidence>
<evidence type="ECO:0000256" key="7">
    <source>
        <dbReference type="ARBA" id="ARBA00023136"/>
    </source>
</evidence>
<dbReference type="GO" id="GO:0008233">
    <property type="term" value="F:peptidase activity"/>
    <property type="evidence" value="ECO:0007669"/>
    <property type="project" value="UniProtKB-KW"/>
</dbReference>
<keyword evidence="2" id="KW-1003">Cell membrane</keyword>
<keyword evidence="6 8" id="KW-1133">Transmembrane helix</keyword>
<keyword evidence="11" id="KW-1185">Reference proteome</keyword>
<dbReference type="RefSeq" id="WP_330931413.1">
    <property type="nucleotide sequence ID" value="NZ_CP119075.1"/>
</dbReference>
<evidence type="ECO:0000256" key="4">
    <source>
        <dbReference type="ARBA" id="ARBA00022692"/>
    </source>
</evidence>
<dbReference type="Pfam" id="PF11984">
    <property type="entry name" value="DUF3485"/>
    <property type="match status" value="1"/>
</dbReference>
<dbReference type="Proteomes" id="UP001218638">
    <property type="component" value="Chromosome"/>
</dbReference>
<dbReference type="GO" id="GO:0006508">
    <property type="term" value="P:proteolysis"/>
    <property type="evidence" value="ECO:0007669"/>
    <property type="project" value="UniProtKB-KW"/>
</dbReference>
<dbReference type="Pfam" id="PF09721">
    <property type="entry name" value="Exosortase_EpsH"/>
    <property type="match status" value="1"/>
</dbReference>
<evidence type="ECO:0000256" key="1">
    <source>
        <dbReference type="ARBA" id="ARBA00004651"/>
    </source>
</evidence>
<feature type="transmembrane region" description="Helical" evidence="8">
    <location>
        <begin position="140"/>
        <end position="160"/>
    </location>
</feature>
<evidence type="ECO:0000256" key="5">
    <source>
        <dbReference type="ARBA" id="ARBA00022801"/>
    </source>
</evidence>
<sequence>MTLAARPWRELPTLLSKTGTSAWALAVLFLFLLGTWLYRIIPEWSSNPDLSHGFFAPILFGLLLQESRQRGPRRFLPANAVNLGVCGGLVALSLVTLLTACLFAAGLDWSHSMVEFLLGCSVSGAVAALMLYFSLQPYRLIPFNWVAVVALLMWVLSLPIPPGTYSSLTLGLQLWVTERVLGALHILGIPAIRNGNLIELATTTVGVEEACSGVRSLLSCIFAGFFFSAAFVRHWGGRLLLLVLAPLLAIVMNFVRSLTLTLLANKGVDISGMWHDATGFAILGVTALLLAGLALLLEKFESTTASTPATDAAAPGVSNQPLPRNIRRGSRILATGFGLATGCVVFFFFMTRPAPPGNDAVPDVLALMPANPPGWRIATSGDLYQFADILETEHLGQRIYLRNDPQGNLIQITVYIAYWSPGQTAVSTVASHTPDACWPGNGWDPVQTDFTTVNLPLAQRELHRAEYRIFDNKRLSQHVWFWHSYDRRVIREFNPRRPLDLLASVMEFGVRSQGEQMFVRLTSNRPWADIAQEPLVEEIFDRLQPYGI</sequence>
<evidence type="ECO:0000256" key="2">
    <source>
        <dbReference type="ARBA" id="ARBA00022475"/>
    </source>
</evidence>
<gene>
    <name evidence="10" type="ORF">PXH66_09830</name>
</gene>
<dbReference type="InterPro" id="IPR019127">
    <property type="entry name" value="Exosortase"/>
</dbReference>
<feature type="transmembrane region" description="Helical" evidence="8">
    <location>
        <begin position="50"/>
        <end position="68"/>
    </location>
</feature>
<feature type="transmembrane region" description="Helical" evidence="8">
    <location>
        <begin position="239"/>
        <end position="258"/>
    </location>
</feature>
<feature type="transmembrane region" description="Helical" evidence="8">
    <location>
        <begin position="113"/>
        <end position="133"/>
    </location>
</feature>
<keyword evidence="3" id="KW-0645">Protease</keyword>
<dbReference type="GO" id="GO:0005886">
    <property type="term" value="C:plasma membrane"/>
    <property type="evidence" value="ECO:0007669"/>
    <property type="project" value="UniProtKB-SubCell"/>
</dbReference>
<evidence type="ECO:0000313" key="11">
    <source>
        <dbReference type="Proteomes" id="UP001218638"/>
    </source>
</evidence>
<feature type="transmembrane region" description="Helical" evidence="8">
    <location>
        <begin position="80"/>
        <end position="107"/>
    </location>
</feature>
<feature type="domain" description="Methanolan biosynthesis EpsI" evidence="9">
    <location>
        <begin position="339"/>
        <end position="490"/>
    </location>
</feature>
<dbReference type="AlphaFoldDB" id="A0AAF0CSC9"/>
<dbReference type="EMBL" id="CP119075">
    <property type="protein sequence ID" value="WED67150.1"/>
    <property type="molecule type" value="Genomic_DNA"/>
</dbReference>
<feature type="transmembrane region" description="Helical" evidence="8">
    <location>
        <begin position="213"/>
        <end position="232"/>
    </location>
</feature>
<feature type="transmembrane region" description="Helical" evidence="8">
    <location>
        <begin position="278"/>
        <end position="297"/>
    </location>
</feature>
<dbReference type="NCBIfam" id="TIGR04178">
    <property type="entry name" value="exo_archaeo"/>
    <property type="match status" value="1"/>
</dbReference>
<organism evidence="10 11">
    <name type="scientific">Synoicihabitans lomoniglobus</name>
    <dbReference type="NCBI Taxonomy" id="2909285"/>
    <lineage>
        <taxon>Bacteria</taxon>
        <taxon>Pseudomonadati</taxon>
        <taxon>Verrucomicrobiota</taxon>
        <taxon>Opitutia</taxon>
        <taxon>Opitutales</taxon>
        <taxon>Opitutaceae</taxon>
        <taxon>Synoicihabitans</taxon>
    </lineage>
</organism>
<evidence type="ECO:0000256" key="3">
    <source>
        <dbReference type="ARBA" id="ARBA00022670"/>
    </source>
</evidence>
<proteinExistence type="predicted"/>